<accession>A0AA39U8T3</accession>
<dbReference type="Proteomes" id="UP001175227">
    <property type="component" value="Unassembled WGS sequence"/>
</dbReference>
<dbReference type="GO" id="GO:0005634">
    <property type="term" value="C:nucleus"/>
    <property type="evidence" value="ECO:0007669"/>
    <property type="project" value="UniProtKB-SubCell"/>
</dbReference>
<evidence type="ECO:0000313" key="5">
    <source>
        <dbReference type="Proteomes" id="UP001175227"/>
    </source>
</evidence>
<dbReference type="InterPro" id="IPR021858">
    <property type="entry name" value="Fun_TF"/>
</dbReference>
<comment type="subcellular location">
    <subcellularLocation>
        <location evidence="1">Nucleus</location>
    </subcellularLocation>
</comment>
<sequence length="583" mass="65095">MPLIRNGRTGPGAPKPKGTRAKSGCYTCRIRRKLSWAVRSLFVPLRPQYPTLSSICGAPQKCDEARDYNGHCNTCVRLKIQCLGFGDKRPKWLTKNQCDEILTKIKRFLAGGSVLPSEISYLILRDEDLEAATSPGDSFEPYDPGFLTFGDSIVDEYGPGPVELEGIIRSWSRGNPLLPHSPSLASLIPYDLELENYYTPPTLPSFSIMDAESALVDAQLDRRYTDMVVGMQYQFSDEGTRTEILHSIQSPGRHRASTRLLAFIHERRHTSPLSIALEDGFAQSRYSELMAALNDPRSYDDDQAMASLTMISSLLFDGGRGDWQIWLNLVVKYAHILLGQFPKFALTRCNKKQAFLIKACIWFDVLASVTTQTEPSFLHVTRELFSPNVSGISDVNNPDSDMMTVMGCESRIVWALAEVSALAAWKQQKSDEGRLSVMELVERAQPIFQCLDEPLNAYVHPDSQNLCSEVFRMAARVYLLSVVNGDFPDAEDMEKAVQEAVRLMASADNAVVRSTVFAFFLCGSLTNDGGLRGILYDRLRREGSVGNCAAVLELLEQVCTAPREKQEPVPWRRALRKGNLLLV</sequence>
<dbReference type="AlphaFoldDB" id="A0AA39U8T3"/>
<evidence type="ECO:0000313" key="4">
    <source>
        <dbReference type="EMBL" id="KAK0480372.1"/>
    </source>
</evidence>
<keyword evidence="5" id="KW-1185">Reference proteome</keyword>
<protein>
    <submittedName>
        <fullName evidence="4">Fungal-specific transcription factor domain-containing protein</fullName>
    </submittedName>
</protein>
<evidence type="ECO:0000256" key="1">
    <source>
        <dbReference type="ARBA" id="ARBA00004123"/>
    </source>
</evidence>
<dbReference type="EMBL" id="JAUEPR010000010">
    <property type="protein sequence ID" value="KAK0480372.1"/>
    <property type="molecule type" value="Genomic_DNA"/>
</dbReference>
<name>A0AA39U8T3_9AGAR</name>
<evidence type="ECO:0000256" key="3">
    <source>
        <dbReference type="SAM" id="MobiDB-lite"/>
    </source>
</evidence>
<keyword evidence="2" id="KW-0539">Nucleus</keyword>
<comment type="caution">
    <text evidence="4">The sequence shown here is derived from an EMBL/GenBank/DDBJ whole genome shotgun (WGS) entry which is preliminary data.</text>
</comment>
<gene>
    <name evidence="4" type="ORF">IW261DRAFT_1564093</name>
</gene>
<dbReference type="PANTHER" id="PTHR37534">
    <property type="entry name" value="TRANSCRIPTIONAL ACTIVATOR PROTEIN UGA3"/>
    <property type="match status" value="1"/>
</dbReference>
<evidence type="ECO:0000256" key="2">
    <source>
        <dbReference type="ARBA" id="ARBA00023242"/>
    </source>
</evidence>
<organism evidence="4 5">
    <name type="scientific">Armillaria novae-zelandiae</name>
    <dbReference type="NCBI Taxonomy" id="153914"/>
    <lineage>
        <taxon>Eukaryota</taxon>
        <taxon>Fungi</taxon>
        <taxon>Dikarya</taxon>
        <taxon>Basidiomycota</taxon>
        <taxon>Agaricomycotina</taxon>
        <taxon>Agaricomycetes</taxon>
        <taxon>Agaricomycetidae</taxon>
        <taxon>Agaricales</taxon>
        <taxon>Marasmiineae</taxon>
        <taxon>Physalacriaceae</taxon>
        <taxon>Armillaria</taxon>
    </lineage>
</organism>
<dbReference type="PANTHER" id="PTHR37534:SF20">
    <property type="entry name" value="PRO1A C6 ZINK-FINGER PROTEIN"/>
    <property type="match status" value="1"/>
</dbReference>
<feature type="region of interest" description="Disordered" evidence="3">
    <location>
        <begin position="1"/>
        <end position="22"/>
    </location>
</feature>
<reference evidence="4" key="1">
    <citation type="submission" date="2023-06" db="EMBL/GenBank/DDBJ databases">
        <authorList>
            <consortium name="Lawrence Berkeley National Laboratory"/>
            <person name="Ahrendt S."/>
            <person name="Sahu N."/>
            <person name="Indic B."/>
            <person name="Wong-Bajracharya J."/>
            <person name="Merenyi Z."/>
            <person name="Ke H.-M."/>
            <person name="Monk M."/>
            <person name="Kocsube S."/>
            <person name="Drula E."/>
            <person name="Lipzen A."/>
            <person name="Balint B."/>
            <person name="Henrissat B."/>
            <person name="Andreopoulos B."/>
            <person name="Martin F.M."/>
            <person name="Harder C.B."/>
            <person name="Rigling D."/>
            <person name="Ford K.L."/>
            <person name="Foster G.D."/>
            <person name="Pangilinan J."/>
            <person name="Papanicolaou A."/>
            <person name="Barry K."/>
            <person name="LaButti K."/>
            <person name="Viragh M."/>
            <person name="Koriabine M."/>
            <person name="Yan M."/>
            <person name="Riley R."/>
            <person name="Champramary S."/>
            <person name="Plett K.L."/>
            <person name="Tsai I.J."/>
            <person name="Slot J."/>
            <person name="Sipos G."/>
            <person name="Plett J."/>
            <person name="Nagy L.G."/>
            <person name="Grigoriev I.V."/>
        </authorList>
    </citation>
    <scope>NUCLEOTIDE SEQUENCE</scope>
    <source>
        <strain evidence="4">ICMP 16352</strain>
    </source>
</reference>
<dbReference type="Pfam" id="PF11951">
    <property type="entry name" value="Fungal_trans_2"/>
    <property type="match status" value="1"/>
</dbReference>
<proteinExistence type="predicted"/>